<proteinExistence type="predicted"/>
<reference evidence="11" key="1">
    <citation type="journal article" date="2019" name="Int. J. Syst. Evol. Microbiol.">
        <title>The Global Catalogue of Microorganisms (GCM) 10K type strain sequencing project: providing services to taxonomists for standard genome sequencing and annotation.</title>
        <authorList>
            <consortium name="The Broad Institute Genomics Platform"/>
            <consortium name="The Broad Institute Genome Sequencing Center for Infectious Disease"/>
            <person name="Wu L."/>
            <person name="Ma J."/>
        </authorList>
    </citation>
    <scope>NUCLEOTIDE SEQUENCE [LARGE SCALE GENOMIC DNA]</scope>
    <source>
        <strain evidence="11">CGMCC 4.7357</strain>
    </source>
</reference>
<evidence type="ECO:0000313" key="11">
    <source>
        <dbReference type="Proteomes" id="UP001596020"/>
    </source>
</evidence>
<keyword evidence="2" id="KW-0378">Hydrolase</keyword>
<dbReference type="InterPro" id="IPR019734">
    <property type="entry name" value="TPR_rpt"/>
</dbReference>
<dbReference type="InterPro" id="IPR003840">
    <property type="entry name" value="DNA_helicase_dom"/>
</dbReference>
<keyword evidence="3" id="KW-0347">Helicase</keyword>
<dbReference type="Pfam" id="PF02689">
    <property type="entry name" value="Herpes_Helicase"/>
    <property type="match status" value="1"/>
</dbReference>
<dbReference type="PANTHER" id="PTHR47642">
    <property type="entry name" value="ATP-DEPENDENT DNA HELICASE"/>
    <property type="match status" value="1"/>
</dbReference>
<evidence type="ECO:0000256" key="3">
    <source>
        <dbReference type="ARBA" id="ARBA00022806"/>
    </source>
</evidence>
<evidence type="ECO:0000256" key="4">
    <source>
        <dbReference type="ARBA" id="ARBA00022840"/>
    </source>
</evidence>
<dbReference type="SUPFAM" id="SSF48452">
    <property type="entry name" value="TPR-like"/>
    <property type="match status" value="1"/>
</dbReference>
<keyword evidence="1" id="KW-0547">Nucleotide-binding</keyword>
<comment type="caution">
    <text evidence="10">The sequence shown here is derived from an EMBL/GenBank/DDBJ whole genome shotgun (WGS) entry which is preliminary data.</text>
</comment>
<feature type="region of interest" description="Disordered" evidence="7">
    <location>
        <begin position="1"/>
        <end position="20"/>
    </location>
</feature>
<evidence type="ECO:0000256" key="5">
    <source>
        <dbReference type="PROSITE-ProRule" id="PRU00339"/>
    </source>
</evidence>
<evidence type="ECO:0000256" key="1">
    <source>
        <dbReference type="ARBA" id="ARBA00022741"/>
    </source>
</evidence>
<evidence type="ECO:0000259" key="9">
    <source>
        <dbReference type="Pfam" id="PF05970"/>
    </source>
</evidence>
<dbReference type="EMBL" id="JBHSGO010000197">
    <property type="protein sequence ID" value="MFC4666400.1"/>
    <property type="molecule type" value="Genomic_DNA"/>
</dbReference>
<dbReference type="InterPro" id="IPR051055">
    <property type="entry name" value="PIF1_helicase"/>
</dbReference>
<gene>
    <name evidence="10" type="ORF">ACFO3G_07300</name>
</gene>
<keyword evidence="6" id="KW-0175">Coiled coil</keyword>
<keyword evidence="4" id="KW-0067">ATP-binding</keyword>
<protein>
    <submittedName>
        <fullName evidence="10">AAA family ATPase</fullName>
    </submittedName>
</protein>
<name>A0ABV9K878_9PORP</name>
<organism evidence="10 11">
    <name type="scientific">Falsiporphyromonas endometrii</name>
    <dbReference type="NCBI Taxonomy" id="1387297"/>
    <lineage>
        <taxon>Bacteria</taxon>
        <taxon>Pseudomonadati</taxon>
        <taxon>Bacteroidota</taxon>
        <taxon>Bacteroidia</taxon>
        <taxon>Bacteroidales</taxon>
        <taxon>Porphyromonadaceae</taxon>
        <taxon>Falsiporphyromonas</taxon>
    </lineage>
</organism>
<dbReference type="InterPro" id="IPR010285">
    <property type="entry name" value="DNA_helicase_pif1-like_DEAD"/>
</dbReference>
<evidence type="ECO:0000256" key="6">
    <source>
        <dbReference type="SAM" id="Coils"/>
    </source>
</evidence>
<accession>A0ABV9K878</accession>
<evidence type="ECO:0000259" key="8">
    <source>
        <dbReference type="Pfam" id="PF02689"/>
    </source>
</evidence>
<feature type="coiled-coil region" evidence="6">
    <location>
        <begin position="507"/>
        <end position="541"/>
    </location>
</feature>
<evidence type="ECO:0000256" key="7">
    <source>
        <dbReference type="SAM" id="MobiDB-lite"/>
    </source>
</evidence>
<evidence type="ECO:0000313" key="10">
    <source>
        <dbReference type="EMBL" id="MFC4666400.1"/>
    </source>
</evidence>
<sequence>MMAKGGKIQDNNRDLLIEPDPENSEMSYALQLVSSTQSCVFLTGKAGTGKSTLLKYIASTTKKKHISLAPTGLAALNINGQTIHSFFKLPLEPLLPDDIDQIKSITGKLTGNQKKIISSLDLIIIDEVSMLRADIIDAIDNILRRVCRRKSMPFGGIQMLFVGDLYQLEPVTLAEERSILDRYYNSMFFFDARVFKYTDIVRIELNKVYRQAEPHFISMLDRIRIGMPTDMDITELNKRVNQNYEPKDEDFVITICNTRRRVNEINENRLKKVDNELYTFEGCINGVFPDSSLPTDKLLRLKVGAQIIFVQNDPNKQWVNGTVGVIKAINPDKSTIEILKEDGERVIVEQKNWENVKYEFDEKKKKIISEVIGSYTQYPIKLAWAITIHKSQGLSFDKVIVDLTGGSFAAGQTYVALSRCRSFEGMILRVKFNPFGVIVRNEVREFYKGANNIGEINLALTQANAEKDFVQGARLLNAGKYNEAITLFCKGLKRGNIFEDELSNRLLSNKLQKINTLNKHNQELKKRLKDYEALHKEFADEFIEMGRMCLEMQEYEAAERNFKKALRLHPTNRRVKHYLADALKKMKK</sequence>
<keyword evidence="5" id="KW-0802">TPR repeat</keyword>
<dbReference type="Proteomes" id="UP001596020">
    <property type="component" value="Unassembled WGS sequence"/>
</dbReference>
<feature type="repeat" description="TPR" evidence="5">
    <location>
        <begin position="539"/>
        <end position="572"/>
    </location>
</feature>
<feature type="domain" description="DNA replication helicase" evidence="8">
    <location>
        <begin position="372"/>
        <end position="435"/>
    </location>
</feature>
<evidence type="ECO:0000256" key="2">
    <source>
        <dbReference type="ARBA" id="ARBA00022801"/>
    </source>
</evidence>
<dbReference type="SMART" id="SM00028">
    <property type="entry name" value="TPR"/>
    <property type="match status" value="1"/>
</dbReference>
<dbReference type="Gene3D" id="1.25.40.10">
    <property type="entry name" value="Tetratricopeptide repeat domain"/>
    <property type="match status" value="1"/>
</dbReference>
<dbReference type="PROSITE" id="PS50005">
    <property type="entry name" value="TPR"/>
    <property type="match status" value="1"/>
</dbReference>
<dbReference type="InterPro" id="IPR027417">
    <property type="entry name" value="P-loop_NTPase"/>
</dbReference>
<dbReference type="CDD" id="cd18809">
    <property type="entry name" value="SF1_C_RecD"/>
    <property type="match status" value="1"/>
</dbReference>
<dbReference type="PANTHER" id="PTHR47642:SF6">
    <property type="entry name" value="ATP-DEPENDENT DNA HELICASE"/>
    <property type="match status" value="1"/>
</dbReference>
<dbReference type="Pfam" id="PF05970">
    <property type="entry name" value="PIF1"/>
    <property type="match status" value="1"/>
</dbReference>
<feature type="domain" description="DNA helicase Pif1-like DEAD-box helicase" evidence="9">
    <location>
        <begin position="34"/>
        <end position="227"/>
    </location>
</feature>
<dbReference type="InterPro" id="IPR011990">
    <property type="entry name" value="TPR-like_helical_dom_sf"/>
</dbReference>
<keyword evidence="11" id="KW-1185">Reference proteome</keyword>
<dbReference type="SUPFAM" id="SSF52540">
    <property type="entry name" value="P-loop containing nucleoside triphosphate hydrolases"/>
    <property type="match status" value="2"/>
</dbReference>
<dbReference type="Gene3D" id="3.40.50.300">
    <property type="entry name" value="P-loop containing nucleotide triphosphate hydrolases"/>
    <property type="match status" value="2"/>
</dbReference>
<dbReference type="RefSeq" id="WP_380079434.1">
    <property type="nucleotide sequence ID" value="NZ_JBHSGO010000197.1"/>
</dbReference>